<sequence>MDETAQGRLQESRAAAGSGAAAIAAAGLIERSPLLLASRSGGVTPTVPRRCTERAPEVMRRRPLAGQRLPRSEPSSDARRTSGSWRARPPRTFIPGRGRFPAMPKESDPGAARQPLGHLGTEAGAALPRPGRALNHTHPSPALRAVAEPDLPRTTRRQRPHHQTTLRCETSTSAQRPPPLGLGPSEPRKGRARSGERKQPRAGGRRACGGGRWRGAHGHSCDPRDSERASRVQGRAGEGGKKEGRQKAYSTRYSQAVSHPSTNQARPCLASEIRRDRARSGWCGRRREKMSPAAPRARAWPPGRRRRPRLHRTYWRGVWGFRRRGSGERAPDALRHRGPWPVGSSVEGL</sequence>
<dbReference type="GeneID" id="111735491"/>
<dbReference type="Proteomes" id="UP000515202">
    <property type="component" value="Unplaced"/>
</dbReference>
<dbReference type="AlphaFoldDB" id="A0A6P6C5W5"/>
<evidence type="ECO:0000313" key="2">
    <source>
        <dbReference type="Proteomes" id="UP000515202"/>
    </source>
</evidence>
<keyword evidence="2" id="KW-1185">Reference proteome</keyword>
<organism evidence="2 3">
    <name type="scientific">Pteropus vampyrus</name>
    <name type="common">Large flying fox</name>
    <dbReference type="NCBI Taxonomy" id="132908"/>
    <lineage>
        <taxon>Eukaryota</taxon>
        <taxon>Metazoa</taxon>
        <taxon>Chordata</taxon>
        <taxon>Craniata</taxon>
        <taxon>Vertebrata</taxon>
        <taxon>Euteleostomi</taxon>
        <taxon>Mammalia</taxon>
        <taxon>Eutheria</taxon>
        <taxon>Laurasiatheria</taxon>
        <taxon>Chiroptera</taxon>
        <taxon>Yinpterochiroptera</taxon>
        <taxon>Pteropodoidea</taxon>
        <taxon>Pteropodidae</taxon>
        <taxon>Pteropodinae</taxon>
        <taxon>Pteropus</taxon>
    </lineage>
</organism>
<feature type="region of interest" description="Disordered" evidence="1">
    <location>
        <begin position="38"/>
        <end position="267"/>
    </location>
</feature>
<dbReference type="OrthoDB" id="10058982at2759"/>
<evidence type="ECO:0000256" key="1">
    <source>
        <dbReference type="SAM" id="MobiDB-lite"/>
    </source>
</evidence>
<feature type="compositionally biased region" description="Basic and acidic residues" evidence="1">
    <location>
        <begin position="325"/>
        <end position="335"/>
    </location>
</feature>
<proteinExistence type="predicted"/>
<gene>
    <name evidence="3" type="primary">LOC111735491</name>
</gene>
<reference evidence="3" key="1">
    <citation type="submission" date="2025-08" db="UniProtKB">
        <authorList>
            <consortium name="RefSeq"/>
        </authorList>
    </citation>
    <scope>IDENTIFICATION</scope>
    <source>
        <tissue evidence="3">Kidney</tissue>
    </source>
</reference>
<dbReference type="KEGG" id="pvp:111735491"/>
<feature type="compositionally biased region" description="Basic and acidic residues" evidence="1">
    <location>
        <begin position="50"/>
        <end position="60"/>
    </location>
</feature>
<feature type="region of interest" description="Disordered" evidence="1">
    <location>
        <begin position="280"/>
        <end position="305"/>
    </location>
</feature>
<feature type="compositionally biased region" description="Basic and acidic residues" evidence="1">
    <location>
        <begin position="219"/>
        <end position="230"/>
    </location>
</feature>
<feature type="compositionally biased region" description="Basic and acidic residues" evidence="1">
    <location>
        <begin position="186"/>
        <end position="199"/>
    </location>
</feature>
<dbReference type="RefSeq" id="XP_023382753.1">
    <property type="nucleotide sequence ID" value="XM_023526985.1"/>
</dbReference>
<accession>A0A6P6C5W5</accession>
<protein>
    <submittedName>
        <fullName evidence="3">Uncharacterized protein LOC111735491</fullName>
    </submittedName>
</protein>
<feature type="compositionally biased region" description="Basic and acidic residues" evidence="1">
    <location>
        <begin position="70"/>
        <end position="80"/>
    </location>
</feature>
<evidence type="ECO:0000313" key="3">
    <source>
        <dbReference type="RefSeq" id="XP_023382753.1"/>
    </source>
</evidence>
<feature type="compositionally biased region" description="Low complexity" evidence="1">
    <location>
        <begin position="292"/>
        <end position="302"/>
    </location>
</feature>
<feature type="region of interest" description="Disordered" evidence="1">
    <location>
        <begin position="323"/>
        <end position="349"/>
    </location>
</feature>
<feature type="compositionally biased region" description="Polar residues" evidence="1">
    <location>
        <begin position="249"/>
        <end position="265"/>
    </location>
</feature>
<feature type="compositionally biased region" description="Basic residues" evidence="1">
    <location>
        <begin position="154"/>
        <end position="164"/>
    </location>
</feature>
<name>A0A6P6C5W5_PTEVA</name>
<feature type="non-terminal residue" evidence="3">
    <location>
        <position position="349"/>
    </location>
</feature>